<dbReference type="EMBL" id="OV651822">
    <property type="protein sequence ID" value="CAH1100851.1"/>
    <property type="molecule type" value="Genomic_DNA"/>
</dbReference>
<evidence type="ECO:0008006" key="4">
    <source>
        <dbReference type="Google" id="ProtNLM"/>
    </source>
</evidence>
<proteinExistence type="predicted"/>
<dbReference type="PANTHER" id="PTHR11567:SF25">
    <property type="entry name" value="PROTEIN FRA10AC1"/>
    <property type="match status" value="1"/>
</dbReference>
<feature type="region of interest" description="Disordered" evidence="1">
    <location>
        <begin position="161"/>
        <end position="244"/>
    </location>
</feature>
<accession>A0A9P0G7J5</accession>
<dbReference type="InterPro" id="IPR019129">
    <property type="entry name" value="Folate-sensitive_fs_Fra10Ac1"/>
</dbReference>
<keyword evidence="3" id="KW-1185">Reference proteome</keyword>
<dbReference type="PANTHER" id="PTHR11567">
    <property type="entry name" value="ACID PHOSPHATASE-RELATED"/>
    <property type="match status" value="1"/>
</dbReference>
<sequence length="244" mass="29221">MTTLRTQMRYLNPYDIHKLIINEYVLKKPGDTSLLKRDTSKDRNDYHVIVENHKFLWEEDDPADTWEQQFAKRYYNKLFKEYCIGDLSRYKENKIALRWRIEKEVVSGKGQFICGNKKCNEENDLRTWEVNFGYMEHGEKKNALVKIRLCPECSKKLNHHTKKKEVKRLKKKQSIPKSKETDINDEACCSNTKDTSQNNIHQFENVPQESQEKTKDESPWENHKPVEQKSREEEMEDYLQSLLL</sequence>
<feature type="compositionally biased region" description="Basic residues" evidence="1">
    <location>
        <begin position="161"/>
        <end position="174"/>
    </location>
</feature>
<reference evidence="2" key="1">
    <citation type="submission" date="2022-01" db="EMBL/GenBank/DDBJ databases">
        <authorList>
            <person name="King R."/>
        </authorList>
    </citation>
    <scope>NUCLEOTIDE SEQUENCE</scope>
</reference>
<gene>
    <name evidence="2" type="ORF">PSYICH_LOCUS1775</name>
</gene>
<organism evidence="2 3">
    <name type="scientific">Psylliodes chrysocephalus</name>
    <dbReference type="NCBI Taxonomy" id="3402493"/>
    <lineage>
        <taxon>Eukaryota</taxon>
        <taxon>Metazoa</taxon>
        <taxon>Ecdysozoa</taxon>
        <taxon>Arthropoda</taxon>
        <taxon>Hexapoda</taxon>
        <taxon>Insecta</taxon>
        <taxon>Pterygota</taxon>
        <taxon>Neoptera</taxon>
        <taxon>Endopterygota</taxon>
        <taxon>Coleoptera</taxon>
        <taxon>Polyphaga</taxon>
        <taxon>Cucujiformia</taxon>
        <taxon>Chrysomeloidea</taxon>
        <taxon>Chrysomelidae</taxon>
        <taxon>Galerucinae</taxon>
        <taxon>Alticini</taxon>
        <taxon>Psylliodes</taxon>
    </lineage>
</organism>
<dbReference type="Pfam" id="PF09725">
    <property type="entry name" value="Fra10Ac1"/>
    <property type="match status" value="1"/>
</dbReference>
<dbReference type="AlphaFoldDB" id="A0A9P0G7J5"/>
<dbReference type="GO" id="GO:0016791">
    <property type="term" value="F:phosphatase activity"/>
    <property type="evidence" value="ECO:0007669"/>
    <property type="project" value="TreeGrafter"/>
</dbReference>
<dbReference type="InterPro" id="IPR050645">
    <property type="entry name" value="Histidine_acid_phosphatase"/>
</dbReference>
<dbReference type="OrthoDB" id="197967at2759"/>
<feature type="compositionally biased region" description="Polar residues" evidence="1">
    <location>
        <begin position="189"/>
        <end position="209"/>
    </location>
</feature>
<evidence type="ECO:0000256" key="1">
    <source>
        <dbReference type="SAM" id="MobiDB-lite"/>
    </source>
</evidence>
<protein>
    <recommendedName>
        <fullName evidence="4">Protein FRA10AC1</fullName>
    </recommendedName>
</protein>
<feature type="compositionally biased region" description="Basic and acidic residues" evidence="1">
    <location>
        <begin position="210"/>
        <end position="232"/>
    </location>
</feature>
<evidence type="ECO:0000313" key="3">
    <source>
        <dbReference type="Proteomes" id="UP001153636"/>
    </source>
</evidence>
<dbReference type="Proteomes" id="UP001153636">
    <property type="component" value="Chromosome 10"/>
</dbReference>
<name>A0A9P0G7J5_9CUCU</name>
<evidence type="ECO:0000313" key="2">
    <source>
        <dbReference type="EMBL" id="CAH1100851.1"/>
    </source>
</evidence>